<dbReference type="PATRIC" id="fig|573737.6.peg.4412"/>
<reference evidence="1" key="1">
    <citation type="submission" date="2016-06" db="EMBL/GenBank/DDBJ databases">
        <title>Pandoraea oxalativorans DSM 23570 Genome Sequencing.</title>
        <authorList>
            <person name="Ee R."/>
            <person name="Lim Y.-L."/>
            <person name="Yong D."/>
            <person name="Yin W.-F."/>
            <person name="Chan K.-G."/>
        </authorList>
    </citation>
    <scope>NUCLEOTIDE SEQUENCE</scope>
    <source>
        <strain evidence="1">DSM 23570</strain>
    </source>
</reference>
<sequence length="492" mass="51418">MYEVYRKSSGGDLIVLGARNGDLGLCMSGSGRYLRALSATTRDDLVAEWRYEGDVASKSGVSFLDTEPGRLLHVRTENASVSVLPLHLVGSGLNHTSPNGAAAFAARLSTGKPYAWGHVDYGGYIPPSLMELDIDEIHHTYGAFAALRSNGNVVMWGDGRLGGATSPSPTNVAHLTGGHTSFACIKRDGKLLAWGDPHAGGTLTPEASAVGDAKSVFANGWGFCAMRTNGHLLTWGPKDYGGEIPPAFKAYPHTSVRGNSSAFCALRTTGVVKAWGDQTNGGRLSTEVESASNIVEIAASTLGAFAVLTSERKILAWGRGDYGGQVPDHIKQYNDIVEIVGIDYAFCARREGGQIVCWGLPGYGGSLPPEYASEKFVQVTGTAVAFAALRPNGTVVTWGAAERGGDSSAVQSQLVDIRAVYANSQAFAAIPAGGGVVTWGLAAGGGTPTPNQMAVLNDYLRYDVPGSAVSASSPQGRALTAFKRERMVASAA</sequence>
<organism evidence="1 2">
    <name type="scientific">Pandoraea oxalativorans</name>
    <dbReference type="NCBI Taxonomy" id="573737"/>
    <lineage>
        <taxon>Bacteria</taxon>
        <taxon>Pseudomonadati</taxon>
        <taxon>Pseudomonadota</taxon>
        <taxon>Betaproteobacteria</taxon>
        <taxon>Burkholderiales</taxon>
        <taxon>Burkholderiaceae</taxon>
        <taxon>Pandoraea</taxon>
    </lineage>
</organism>
<dbReference type="EMBL" id="CP011253">
    <property type="protein sequence ID" value="AKC70860.1"/>
    <property type="molecule type" value="Genomic_DNA"/>
</dbReference>
<dbReference type="Gene3D" id="2.130.10.30">
    <property type="entry name" value="Regulator of chromosome condensation 1/beta-lactamase-inhibitor protein II"/>
    <property type="match status" value="2"/>
</dbReference>
<dbReference type="InterPro" id="IPR051553">
    <property type="entry name" value="Ran_GTPase-activating"/>
</dbReference>
<dbReference type="PANTHER" id="PTHR45982:SF1">
    <property type="entry name" value="REGULATOR OF CHROMOSOME CONDENSATION"/>
    <property type="match status" value="1"/>
</dbReference>
<accession>A0A0E3YC65</accession>
<proteinExistence type="predicted"/>
<dbReference type="AlphaFoldDB" id="A0A0E3YC65"/>
<protein>
    <submittedName>
        <fullName evidence="1">Uncharacterized protein</fullName>
    </submittedName>
</protein>
<keyword evidence="2" id="KW-1185">Reference proteome</keyword>
<evidence type="ECO:0000313" key="1">
    <source>
        <dbReference type="EMBL" id="AKC70860.1"/>
    </source>
</evidence>
<dbReference type="KEGG" id="pox:MB84_17330"/>
<dbReference type="InterPro" id="IPR009091">
    <property type="entry name" value="RCC1/BLIP-II"/>
</dbReference>
<dbReference type="SUPFAM" id="SSF50985">
    <property type="entry name" value="RCC1/BLIP-II"/>
    <property type="match status" value="1"/>
</dbReference>
<evidence type="ECO:0000313" key="2">
    <source>
        <dbReference type="Proteomes" id="UP000035050"/>
    </source>
</evidence>
<gene>
    <name evidence="1" type="ORF">MB84_17330</name>
</gene>
<dbReference type="Proteomes" id="UP000035050">
    <property type="component" value="Chromosome"/>
</dbReference>
<name>A0A0E3YC65_9BURK</name>
<dbReference type="PANTHER" id="PTHR45982">
    <property type="entry name" value="REGULATOR OF CHROMOSOME CONDENSATION"/>
    <property type="match status" value="1"/>
</dbReference>
<dbReference type="HOGENOM" id="CLU_610770_0_0_4"/>